<dbReference type="AlphaFoldDB" id="A0AAU7P3U3"/>
<gene>
    <name evidence="2" type="ORF">VZ068_12695</name>
</gene>
<proteinExistence type="predicted"/>
<dbReference type="EMBL" id="CP144460">
    <property type="protein sequence ID" value="XBS36360.1"/>
    <property type="molecule type" value="Genomic_DNA"/>
</dbReference>
<organism evidence="2">
    <name type="scientific">Xanthomonas sp. 10-10</name>
    <dbReference type="NCBI Taxonomy" id="3115848"/>
    <lineage>
        <taxon>Bacteria</taxon>
        <taxon>Pseudomonadati</taxon>
        <taxon>Pseudomonadota</taxon>
        <taxon>Gammaproteobacteria</taxon>
        <taxon>Lysobacterales</taxon>
        <taxon>Lysobacteraceae</taxon>
        <taxon>Xanthomonas</taxon>
    </lineage>
</organism>
<evidence type="ECO:0000313" key="2">
    <source>
        <dbReference type="EMBL" id="XBS36360.1"/>
    </source>
</evidence>
<feature type="region of interest" description="Disordered" evidence="1">
    <location>
        <begin position="21"/>
        <end position="55"/>
    </location>
</feature>
<dbReference type="Pfam" id="PF19527">
    <property type="entry name" value="DUF6055"/>
    <property type="match status" value="1"/>
</dbReference>
<protein>
    <submittedName>
        <fullName evidence="2">DUF6055 domain-containing protein</fullName>
    </submittedName>
</protein>
<accession>A0AAU7P3U3</accession>
<feature type="compositionally biased region" description="Basic residues" evidence="1">
    <location>
        <begin position="21"/>
        <end position="33"/>
    </location>
</feature>
<name>A0AAU7P3U3_9XANT</name>
<reference evidence="2" key="1">
    <citation type="submission" date="2024-02" db="EMBL/GenBank/DDBJ databases">
        <title>Complete genome sequence of Xanthomonas sp. 10-10.</title>
        <authorList>
            <person name="Biessy A."/>
            <person name="Ciotola M."/>
            <person name="Cadieux M."/>
            <person name="Soufiane B."/>
            <person name="Laforest M."/>
            <person name="Filion M."/>
        </authorList>
    </citation>
    <scope>NUCLEOTIDE SEQUENCE</scope>
    <source>
        <strain evidence="2">10-10</strain>
    </source>
</reference>
<dbReference type="InterPro" id="IPR045690">
    <property type="entry name" value="DUF6055"/>
</dbReference>
<evidence type="ECO:0000256" key="1">
    <source>
        <dbReference type="SAM" id="MobiDB-lite"/>
    </source>
</evidence>
<sequence length="653" mass="70769">MAAGACWISSCAGCSRHRRRSGIAHRPPYRSHSRQRDRTRVSRSAGPVQAASAASFQRPPFRRVPLENLMQHRTRGIVRAILATVLSAALPGIAAAAEAVGCQSLSNDAPWGAAQPLRTWTPVRSSAALNAVGAADGAPFQARLITAFGEDSAVSVRSVVLEYPDGCRRRYQLLSFAASDRQYVATVAKAHPARVDRRTYLTKAEPDTITAAMLATGSAKRYETQHFAFWYGVNTAAESYRDVATRGVAWTTFVTRSAAWFEKVWQMNADLLGAPMPYAAATAPKRINVYLCGTGLPYAQGGDLTECGASGGQAIGISSWALGYGSHSVAHEFMHTLQYYSGGYRNLQAAGWFWETHANWSAFQTARMDDSAVAYYQSNLENGPLFPESRYGAHPLLMFLAETDATRSLVWEMWLKNQRNAAGDTLELPIQTVVRLGQQQGVFPQGFRSFADSIGRYGARLAAFDFVSQKALLDISKDRAAAKRYVPLKALATRGRYASSPERPLNIYGTHVIPLTPQTGAKAISVSLQGKTVADQAAWRFTLVSLDAQSHPTYAPLGAVDGTAKSAVTLTLPAGSTQTYLVVTATPYRYSVVPTAVEQLAGKRPLQFPYEVSITGATPLAGLATTCYAYAGTDGLDQNWNTNGHRTDDKPCR</sequence>
<dbReference type="RefSeq" id="WP_349655507.1">
    <property type="nucleotide sequence ID" value="NZ_CP144460.1"/>
</dbReference>